<evidence type="ECO:0000313" key="1">
    <source>
        <dbReference type="EMBL" id="PWZ14815.1"/>
    </source>
</evidence>
<dbReference type="AlphaFoldDB" id="A0A3L6E213"/>
<dbReference type="EMBL" id="NCVQ01000008">
    <property type="protein sequence ID" value="PWZ14815.1"/>
    <property type="molecule type" value="Genomic_DNA"/>
</dbReference>
<proteinExistence type="predicted"/>
<protein>
    <submittedName>
        <fullName evidence="1">Uncharacterized protein</fullName>
    </submittedName>
</protein>
<accession>A0A3L6E213</accession>
<gene>
    <name evidence="1" type="ORF">Zm00014a_031091</name>
</gene>
<comment type="caution">
    <text evidence="1">The sequence shown here is derived from an EMBL/GenBank/DDBJ whole genome shotgun (WGS) entry which is preliminary data.</text>
</comment>
<sequence>MGQMGRARMGLAQNTYSGRAKLFFRIKMLPRNSFLQRTERIRVSANGRLSD</sequence>
<evidence type="ECO:0000313" key="2">
    <source>
        <dbReference type="Proteomes" id="UP000251960"/>
    </source>
</evidence>
<reference evidence="1 2" key="1">
    <citation type="journal article" date="2018" name="Nat. Genet.">
        <title>Extensive intraspecific gene order and gene structural variations between Mo17 and other maize genomes.</title>
        <authorList>
            <person name="Sun S."/>
            <person name="Zhou Y."/>
            <person name="Chen J."/>
            <person name="Shi J."/>
            <person name="Zhao H."/>
            <person name="Zhao H."/>
            <person name="Song W."/>
            <person name="Zhang M."/>
            <person name="Cui Y."/>
            <person name="Dong X."/>
            <person name="Liu H."/>
            <person name="Ma X."/>
            <person name="Jiao Y."/>
            <person name="Wang B."/>
            <person name="Wei X."/>
            <person name="Stein J.C."/>
            <person name="Glaubitz J.C."/>
            <person name="Lu F."/>
            <person name="Yu G."/>
            <person name="Liang C."/>
            <person name="Fengler K."/>
            <person name="Li B."/>
            <person name="Rafalski A."/>
            <person name="Schnable P.S."/>
            <person name="Ware D.H."/>
            <person name="Buckler E.S."/>
            <person name="Lai J."/>
        </authorList>
    </citation>
    <scope>NUCLEOTIDE SEQUENCE [LARGE SCALE GENOMIC DNA]</scope>
    <source>
        <strain evidence="2">cv. Missouri 17</strain>
        <tissue evidence="1">Seedling</tissue>
    </source>
</reference>
<dbReference type="Proteomes" id="UP000251960">
    <property type="component" value="Chromosome 7"/>
</dbReference>
<name>A0A3L6E213_MAIZE</name>
<organism evidence="1 2">
    <name type="scientific">Zea mays</name>
    <name type="common">Maize</name>
    <dbReference type="NCBI Taxonomy" id="4577"/>
    <lineage>
        <taxon>Eukaryota</taxon>
        <taxon>Viridiplantae</taxon>
        <taxon>Streptophyta</taxon>
        <taxon>Embryophyta</taxon>
        <taxon>Tracheophyta</taxon>
        <taxon>Spermatophyta</taxon>
        <taxon>Magnoliopsida</taxon>
        <taxon>Liliopsida</taxon>
        <taxon>Poales</taxon>
        <taxon>Poaceae</taxon>
        <taxon>PACMAD clade</taxon>
        <taxon>Panicoideae</taxon>
        <taxon>Andropogonodae</taxon>
        <taxon>Andropogoneae</taxon>
        <taxon>Tripsacinae</taxon>
        <taxon>Zea</taxon>
    </lineage>
</organism>